<keyword evidence="1" id="KW-0812">Transmembrane</keyword>
<evidence type="ECO:0000256" key="1">
    <source>
        <dbReference type="SAM" id="Phobius"/>
    </source>
</evidence>
<keyword evidence="4" id="KW-1185">Reference proteome</keyword>
<dbReference type="GO" id="GO:0005975">
    <property type="term" value="P:carbohydrate metabolic process"/>
    <property type="evidence" value="ECO:0007669"/>
    <property type="project" value="UniProtKB-ARBA"/>
</dbReference>
<comment type="caution">
    <text evidence="3">The sequence shown here is derived from an EMBL/GenBank/DDBJ whole genome shotgun (WGS) entry which is preliminary data.</text>
</comment>
<evidence type="ECO:0000313" key="3">
    <source>
        <dbReference type="EMBL" id="TQF74080.1"/>
    </source>
</evidence>
<keyword evidence="1" id="KW-1133">Transmembrane helix</keyword>
<accession>A0A541BP60</accession>
<dbReference type="InterPro" id="IPR013783">
    <property type="entry name" value="Ig-like_fold"/>
</dbReference>
<evidence type="ECO:0000259" key="2">
    <source>
        <dbReference type="Pfam" id="PF16640"/>
    </source>
</evidence>
<feature type="domain" description="Bacterial Ig-like" evidence="2">
    <location>
        <begin position="223"/>
        <end position="299"/>
    </location>
</feature>
<keyword evidence="1" id="KW-0472">Membrane</keyword>
<evidence type="ECO:0000313" key="4">
    <source>
        <dbReference type="Proteomes" id="UP000316256"/>
    </source>
</evidence>
<dbReference type="Proteomes" id="UP000316256">
    <property type="component" value="Unassembled WGS sequence"/>
</dbReference>
<dbReference type="InterPro" id="IPR032109">
    <property type="entry name" value="Big_3_5"/>
</dbReference>
<gene>
    <name evidence="3" type="ORF">FK531_05355</name>
</gene>
<organism evidence="3 4">
    <name type="scientific">Rhodococcus spelaei</name>
    <dbReference type="NCBI Taxonomy" id="2546320"/>
    <lineage>
        <taxon>Bacteria</taxon>
        <taxon>Bacillati</taxon>
        <taxon>Actinomycetota</taxon>
        <taxon>Actinomycetes</taxon>
        <taxon>Mycobacteriales</taxon>
        <taxon>Nocardiaceae</taxon>
        <taxon>Rhodococcus</taxon>
    </lineage>
</organism>
<proteinExistence type="predicted"/>
<name>A0A541BP60_9NOCA</name>
<sequence length="501" mass="49213">MSSESKPHHKRCRTVIESLAGLDVCPANGHGIARRGSRVSKDRNLRRLVAGASTAVMAVGIAATFGVAEASAAPVNQSTDSGQWTFNRTISNGTPAPGETITVTNAIRWNGGLAPTISSFKDIHPACLTYVTDSSRVNGKGVGTTSDATSVNMNGSWIRSAVDRNIDYSVQYTVGADCARDTALMTGAGISSNQGLGSQNTNAGPTLSVTKNATSTTVAVAPAPQATKASTLTAKVTNNATGTVEFANNGTVLGTAAVSNGTAVYAWTPAAADAAKAFSVTAKYLGDATNAVSVSPAQTGIVGAAPAVPAAPTGVTATPTSVVAGNAVTVSGNAEAGSTVKVTAGDKTCTATADGAGAFHCNIVSTTPGTLTVTAVATNTVGTSPASAPVTVTVTPVQAGTALINVDPASPIANNPATISVIGADANSHVTVKNGADTVCTATADANGTAVCTWTPAAGSQTLTAEVTVGGTATTVTKTVTVEAVSTGPGTGSLAGLFGSS</sequence>
<protein>
    <submittedName>
        <fullName evidence="3">Ig-like domain repeat protein</fullName>
    </submittedName>
</protein>
<dbReference type="OrthoDB" id="4457502at2"/>
<dbReference type="AlphaFoldDB" id="A0A541BP60"/>
<dbReference type="EMBL" id="VIGH01000002">
    <property type="protein sequence ID" value="TQF74080.1"/>
    <property type="molecule type" value="Genomic_DNA"/>
</dbReference>
<dbReference type="Pfam" id="PF16640">
    <property type="entry name" value="Big_3_5"/>
    <property type="match status" value="1"/>
</dbReference>
<feature type="transmembrane region" description="Helical" evidence="1">
    <location>
        <begin position="48"/>
        <end position="68"/>
    </location>
</feature>
<dbReference type="Gene3D" id="2.60.40.10">
    <property type="entry name" value="Immunoglobulins"/>
    <property type="match status" value="2"/>
</dbReference>
<reference evidence="3 4" key="1">
    <citation type="submission" date="2019-06" db="EMBL/GenBank/DDBJ databases">
        <title>Rhodococcus spaelei sp. nov., isolated from a cave.</title>
        <authorList>
            <person name="Lee S.D."/>
        </authorList>
    </citation>
    <scope>NUCLEOTIDE SEQUENCE [LARGE SCALE GENOMIC DNA]</scope>
    <source>
        <strain evidence="3 4">C9-5</strain>
    </source>
</reference>